<organism evidence="1">
    <name type="scientific">uncultured prokaryote</name>
    <dbReference type="NCBI Taxonomy" id="198431"/>
    <lineage>
        <taxon>unclassified sequences</taxon>
        <taxon>environmental samples</taxon>
    </lineage>
</organism>
<reference evidence="1" key="2">
    <citation type="submission" date="2015-07" db="EMBL/GenBank/DDBJ databases">
        <title>Plasmids, circular viruses and viroids from rat gut.</title>
        <authorList>
            <person name="Jorgensen T.J."/>
            <person name="Hansen M.A."/>
            <person name="Xu Z."/>
            <person name="Tabak M.A."/>
            <person name="Sorensen S.J."/>
            <person name="Hansen L.H."/>
        </authorList>
    </citation>
    <scope>NUCLEOTIDE SEQUENCE</scope>
    <source>
        <strain evidence="1">RGFK0988</strain>
    </source>
</reference>
<sequence>MRIKYEYAGTITRRDYLEVAIERVDGHTRRVFTVQIPWSELCDMGTLSEIDRAVKRELLERWSSSPFEQDQIPGIG</sequence>
<dbReference type="EMBL" id="LN853583">
    <property type="protein sequence ID" value="CRY96213.1"/>
    <property type="molecule type" value="Genomic_DNA"/>
</dbReference>
<proteinExistence type="predicted"/>
<name>A0A0H5Q2U3_9ZZZZ</name>
<accession>A0A0H5Q2U3</accession>
<dbReference type="AlphaFoldDB" id="A0A0H5Q2U3"/>
<protein>
    <submittedName>
        <fullName evidence="1">Uncharacterized protein</fullName>
    </submittedName>
</protein>
<reference evidence="1" key="1">
    <citation type="submission" date="2015-06" db="EMBL/GenBank/DDBJ databases">
        <authorList>
            <person name="Joergensen T."/>
        </authorList>
    </citation>
    <scope>NUCLEOTIDE SEQUENCE</scope>
    <source>
        <strain evidence="1">RGFK0988</strain>
    </source>
</reference>
<evidence type="ECO:0000313" key="1">
    <source>
        <dbReference type="EMBL" id="CRY96213.1"/>
    </source>
</evidence>